<dbReference type="EMBL" id="JARQZJ010000124">
    <property type="protein sequence ID" value="KAK9889942.1"/>
    <property type="molecule type" value="Genomic_DNA"/>
</dbReference>
<organism evidence="1 2">
    <name type="scientific">Henosepilachna vigintioctopunctata</name>
    <dbReference type="NCBI Taxonomy" id="420089"/>
    <lineage>
        <taxon>Eukaryota</taxon>
        <taxon>Metazoa</taxon>
        <taxon>Ecdysozoa</taxon>
        <taxon>Arthropoda</taxon>
        <taxon>Hexapoda</taxon>
        <taxon>Insecta</taxon>
        <taxon>Pterygota</taxon>
        <taxon>Neoptera</taxon>
        <taxon>Endopterygota</taxon>
        <taxon>Coleoptera</taxon>
        <taxon>Polyphaga</taxon>
        <taxon>Cucujiformia</taxon>
        <taxon>Coccinelloidea</taxon>
        <taxon>Coccinellidae</taxon>
        <taxon>Epilachninae</taxon>
        <taxon>Epilachnini</taxon>
        <taxon>Henosepilachna</taxon>
    </lineage>
</organism>
<proteinExistence type="predicted"/>
<sequence length="124" mass="14557">MTAEEKFHLMADKRRSVKVNGDHQEVNKLVEEETSLEEEEVTSLAEGQAHNEPLSKMIRMHGLRELRIMRCQRITTKRVWCLSCRLRRHFMDEWEAGARRHLRLAPVCDAARYSITLPSLIQSE</sequence>
<keyword evidence="2" id="KW-1185">Reference proteome</keyword>
<evidence type="ECO:0000313" key="1">
    <source>
        <dbReference type="EMBL" id="KAK9889942.1"/>
    </source>
</evidence>
<protein>
    <submittedName>
        <fullName evidence="1">Uncharacterized protein</fullName>
    </submittedName>
</protein>
<accession>A0AAW1VB45</accession>
<gene>
    <name evidence="1" type="ORF">WA026_008752</name>
</gene>
<comment type="caution">
    <text evidence="1">The sequence shown here is derived from an EMBL/GenBank/DDBJ whole genome shotgun (WGS) entry which is preliminary data.</text>
</comment>
<dbReference type="Proteomes" id="UP001431783">
    <property type="component" value="Unassembled WGS sequence"/>
</dbReference>
<name>A0AAW1VB45_9CUCU</name>
<dbReference type="AlphaFoldDB" id="A0AAW1VB45"/>
<evidence type="ECO:0000313" key="2">
    <source>
        <dbReference type="Proteomes" id="UP001431783"/>
    </source>
</evidence>
<reference evidence="1 2" key="1">
    <citation type="submission" date="2023-03" db="EMBL/GenBank/DDBJ databases">
        <title>Genome insight into feeding habits of ladybird beetles.</title>
        <authorList>
            <person name="Li H.-S."/>
            <person name="Huang Y.-H."/>
            <person name="Pang H."/>
        </authorList>
    </citation>
    <scope>NUCLEOTIDE SEQUENCE [LARGE SCALE GENOMIC DNA]</scope>
    <source>
        <strain evidence="1">SYSU_2023b</strain>
        <tissue evidence="1">Whole body</tissue>
    </source>
</reference>